<reference evidence="1 2" key="1">
    <citation type="journal article" date="2019" name="Biochem. Eng. J.">
        <title>Metabolic engineering of the marine bacteria Neptunomonas concharum for the production of acetoin and meso-2,3-butanediol from acetate.</title>
        <authorList>
            <person name="Li W."/>
            <person name="Pu N."/>
            <person name="Liu C.-X."/>
            <person name="Yuan Q.-P."/>
            <person name="Li Z.-J."/>
        </authorList>
    </citation>
    <scope>NUCLEOTIDE SEQUENCE [LARGE SCALE GENOMIC DNA]</scope>
    <source>
        <strain evidence="1 2">JCM17730</strain>
    </source>
</reference>
<proteinExistence type="predicted"/>
<dbReference type="AlphaFoldDB" id="A0A5P1REP7"/>
<evidence type="ECO:0000313" key="1">
    <source>
        <dbReference type="EMBL" id="QEQ98114.1"/>
    </source>
</evidence>
<keyword evidence="2" id="KW-1185">Reference proteome</keyword>
<gene>
    <name evidence="1" type="ORF">F0U83_16120</name>
</gene>
<accession>A0A5P1REP7</accession>
<sequence length="93" mass="10485">MSKILLWISAVMLAIFVVKTQYLTSKTYQPFVDGCMASPSATQGQCECLSDYMHKRYSDREMQAIMDNRLGDELSKQKVELDIKQGSLQCAAP</sequence>
<protein>
    <submittedName>
        <fullName evidence="1">Uncharacterized protein</fullName>
    </submittedName>
</protein>
<name>A0A5P1REP7_9GAMM</name>
<organism evidence="1 2">
    <name type="scientific">Neptunomonas concharum</name>
    <dbReference type="NCBI Taxonomy" id="1031538"/>
    <lineage>
        <taxon>Bacteria</taxon>
        <taxon>Pseudomonadati</taxon>
        <taxon>Pseudomonadota</taxon>
        <taxon>Gammaproteobacteria</taxon>
        <taxon>Oceanospirillales</taxon>
        <taxon>Oceanospirillaceae</taxon>
        <taxon>Neptunomonas</taxon>
    </lineage>
</organism>
<dbReference type="RefSeq" id="WP_138988068.1">
    <property type="nucleotide sequence ID" value="NZ_CP043869.1"/>
</dbReference>
<dbReference type="KEGG" id="ncu:F0U83_16120"/>
<dbReference type="Proteomes" id="UP000324760">
    <property type="component" value="Chromosome"/>
</dbReference>
<evidence type="ECO:0000313" key="2">
    <source>
        <dbReference type="Proteomes" id="UP000324760"/>
    </source>
</evidence>
<dbReference type="OrthoDB" id="6119887at2"/>
<dbReference type="EMBL" id="CP043869">
    <property type="protein sequence ID" value="QEQ98114.1"/>
    <property type="molecule type" value="Genomic_DNA"/>
</dbReference>